<dbReference type="RefSeq" id="WP_173214831.1">
    <property type="nucleotide sequence ID" value="NZ_CP053921.1"/>
</dbReference>
<reference evidence="1 2" key="1">
    <citation type="submission" date="2020-05" db="EMBL/GenBank/DDBJ databases">
        <title>Erythrobacter mangrovi sp. nov., isolated from rhizosphere soil of mangrove plant (Kandelia candel).</title>
        <authorList>
            <person name="Ye Y.H."/>
        </authorList>
    </citation>
    <scope>NUCLEOTIDE SEQUENCE [LARGE SCALE GENOMIC DNA]</scope>
    <source>
        <strain evidence="1 2">EB310</strain>
    </source>
</reference>
<sequence length="127" mass="13754">MAKRQISAAIIASIAFVSVPMAPLHAESLDELDAISDRSVNEEAALDDARALAETGALLEAIATLERMLAENPKSREGRLLHALYLCKVDDRRGGLVEIDKLKSKEFGKKLLKEARGLCEAQPQAEG</sequence>
<accession>A0A7D4B8E1</accession>
<organism evidence="1 2">
    <name type="scientific">Erythrobacter mangrovi</name>
    <dbReference type="NCBI Taxonomy" id="2739433"/>
    <lineage>
        <taxon>Bacteria</taxon>
        <taxon>Pseudomonadati</taxon>
        <taxon>Pseudomonadota</taxon>
        <taxon>Alphaproteobacteria</taxon>
        <taxon>Sphingomonadales</taxon>
        <taxon>Erythrobacteraceae</taxon>
        <taxon>Erythrobacter/Porphyrobacter group</taxon>
        <taxon>Erythrobacter</taxon>
    </lineage>
</organism>
<evidence type="ECO:0000313" key="2">
    <source>
        <dbReference type="Proteomes" id="UP000504693"/>
    </source>
</evidence>
<proteinExistence type="predicted"/>
<protein>
    <recommendedName>
        <fullName evidence="3">Tetratricopeptide repeat protein</fullName>
    </recommendedName>
</protein>
<evidence type="ECO:0000313" key="1">
    <source>
        <dbReference type="EMBL" id="QKG71763.1"/>
    </source>
</evidence>
<dbReference type="KEGG" id="emv:HQR01_10550"/>
<dbReference type="AlphaFoldDB" id="A0A7D4B8E1"/>
<gene>
    <name evidence="1" type="ORF">HQR01_10550</name>
</gene>
<dbReference type="EMBL" id="CP053921">
    <property type="protein sequence ID" value="QKG71763.1"/>
    <property type="molecule type" value="Genomic_DNA"/>
</dbReference>
<name>A0A7D4B8E1_9SPHN</name>
<dbReference type="Proteomes" id="UP000504693">
    <property type="component" value="Chromosome"/>
</dbReference>
<evidence type="ECO:0008006" key="3">
    <source>
        <dbReference type="Google" id="ProtNLM"/>
    </source>
</evidence>
<keyword evidence="2" id="KW-1185">Reference proteome</keyword>